<reference evidence="1 2" key="1">
    <citation type="submission" date="2018-07" db="EMBL/GenBank/DDBJ databases">
        <title>Genomic Encyclopedia of Type Strains, Phase III (KMG-III): the genomes of soil and plant-associated and newly described type strains.</title>
        <authorList>
            <person name="Whitman W."/>
        </authorList>
    </citation>
    <scope>NUCLEOTIDE SEQUENCE [LARGE SCALE GENOMIC DNA]</scope>
    <source>
        <strain evidence="1 2">CECT 8236</strain>
    </source>
</reference>
<comment type="caution">
    <text evidence="1">The sequence shown here is derived from an EMBL/GenBank/DDBJ whole genome shotgun (WGS) entry which is preliminary data.</text>
</comment>
<protein>
    <submittedName>
        <fullName evidence="1">Uncharacterized protein</fullName>
    </submittedName>
</protein>
<name>A0A3D9HQ54_9BACL</name>
<dbReference type="AlphaFoldDB" id="A0A3D9HQ54"/>
<dbReference type="Proteomes" id="UP000256869">
    <property type="component" value="Unassembled WGS sequence"/>
</dbReference>
<evidence type="ECO:0000313" key="2">
    <source>
        <dbReference type="Proteomes" id="UP000256869"/>
    </source>
</evidence>
<dbReference type="RefSeq" id="WP_115995958.1">
    <property type="nucleotide sequence ID" value="NZ_QRDY01000042.1"/>
</dbReference>
<proteinExistence type="predicted"/>
<accession>A0A3D9HQ54</accession>
<gene>
    <name evidence="1" type="ORF">DFP95_1422</name>
</gene>
<dbReference type="EMBL" id="QRDY01000042">
    <property type="protein sequence ID" value="RED51627.1"/>
    <property type="molecule type" value="Genomic_DNA"/>
</dbReference>
<organism evidence="1 2">
    <name type="scientific">Cohnella lupini</name>
    <dbReference type="NCBI Taxonomy" id="1294267"/>
    <lineage>
        <taxon>Bacteria</taxon>
        <taxon>Bacillati</taxon>
        <taxon>Bacillota</taxon>
        <taxon>Bacilli</taxon>
        <taxon>Bacillales</taxon>
        <taxon>Paenibacillaceae</taxon>
        <taxon>Cohnella</taxon>
    </lineage>
</organism>
<dbReference type="PROSITE" id="PS51257">
    <property type="entry name" value="PROKAR_LIPOPROTEIN"/>
    <property type="match status" value="1"/>
</dbReference>
<evidence type="ECO:0000313" key="1">
    <source>
        <dbReference type="EMBL" id="RED51627.1"/>
    </source>
</evidence>
<keyword evidence="2" id="KW-1185">Reference proteome</keyword>
<sequence length="210" mass="23228">MVKQGFTLFIIITAVAILSACSNTNNEANVGASVEVEATLEVEASMEVEASLDVEATLEAEASVEVESDVEVVEAANETESVLAWEDQVNSIATTSGLSETEKYDQVMGIAMDYKPSESELKEFENYIISEFQNEKYLSDIKNSTYMLGNIFKSGVVEHVYDDAENRPIDSFAFDFLQNSKYTYRGADKVDSPDVIANEDQMMKSLSEIE</sequence>
<dbReference type="OrthoDB" id="2622166at2"/>